<dbReference type="PANTHER" id="PTHR48081:SF6">
    <property type="entry name" value="PEPTIDASE S9 PROLYL OLIGOPEPTIDASE CATALYTIC DOMAIN-CONTAINING PROTEIN"/>
    <property type="match status" value="1"/>
</dbReference>
<dbReference type="ESTHER" id="9flao-a0a481pb18">
    <property type="family name" value="BD-FAE"/>
</dbReference>
<dbReference type="OrthoDB" id="9794725at2"/>
<dbReference type="InterPro" id="IPR049492">
    <property type="entry name" value="BD-FAE-like_dom"/>
</dbReference>
<keyword evidence="1 3" id="KW-0378">Hydrolase</keyword>
<dbReference type="GO" id="GO:0046555">
    <property type="term" value="F:acetylxylan esterase activity"/>
    <property type="evidence" value="ECO:0007669"/>
    <property type="project" value="UniProtKB-EC"/>
</dbReference>
<organism evidence="3">
    <name type="scientific">Ochrovirga pacifica</name>
    <dbReference type="NCBI Taxonomy" id="1042376"/>
    <lineage>
        <taxon>Bacteria</taxon>
        <taxon>Pseudomonadati</taxon>
        <taxon>Bacteroidota</taxon>
        <taxon>Flavobacteriia</taxon>
        <taxon>Flavobacteriales</taxon>
        <taxon>Flavobacteriaceae</taxon>
        <taxon>Ochrovirga</taxon>
    </lineage>
</organism>
<name>A0A481PB18_9FLAO</name>
<dbReference type="InterPro" id="IPR029058">
    <property type="entry name" value="AB_hydrolase_fold"/>
</dbReference>
<proteinExistence type="predicted"/>
<evidence type="ECO:0000313" key="3">
    <source>
        <dbReference type="EMBL" id="QAX24679.1"/>
    </source>
</evidence>
<dbReference type="SUPFAM" id="SSF53474">
    <property type="entry name" value="alpha/beta-Hydrolases"/>
    <property type="match status" value="1"/>
</dbReference>
<dbReference type="EC" id="3.1.1.72" evidence="3"/>
<dbReference type="InterPro" id="IPR050300">
    <property type="entry name" value="GDXG_lipolytic_enzyme"/>
</dbReference>
<evidence type="ECO:0000256" key="1">
    <source>
        <dbReference type="ARBA" id="ARBA00022801"/>
    </source>
</evidence>
<dbReference type="AlphaFoldDB" id="A0A481PB18"/>
<reference evidence="3" key="1">
    <citation type="submission" date="2018-09" db="EMBL/GenBank/DDBJ databases">
        <title>Characterization of acetyl xylan esterase from marine bacterium Ochrovirga pacifica and its synergism with xylanase on beechwood xylan.</title>
        <authorList>
            <person name="Oh C."/>
            <person name="Hettiarachchi S.A."/>
        </authorList>
    </citation>
    <scope>NUCLEOTIDE SEQUENCE</scope>
    <source>
        <strain evidence="3">S85</strain>
    </source>
</reference>
<dbReference type="PANTHER" id="PTHR48081">
    <property type="entry name" value="AB HYDROLASE SUPERFAMILY PROTEIN C4A8.06C"/>
    <property type="match status" value="1"/>
</dbReference>
<accession>A0A481PB18</accession>
<feature type="domain" description="BD-FAE-like" evidence="2">
    <location>
        <begin position="60"/>
        <end position="181"/>
    </location>
</feature>
<dbReference type="Pfam" id="PF20434">
    <property type="entry name" value="BD-FAE"/>
    <property type="match status" value="1"/>
</dbReference>
<sequence>MKKLPIAILYFLCLTVQLHAQKEVKLAYRPAEDVKWSGTVHSEKTNILRLSNIAEPSILIYSPKKEINTGTAVVIAPGGGLRINSIESEGTMVADWLVKKGVTAIVLKYRLVPSEKGKVSGTAEQKEELLQKVFPYAISDALSAIDYVRKNAADLGVDPTKIGMMGFSAGGAVTMGVAYNYKTTNRPDFLVPIYPWTSKYSVRKPQDNEPPMLIVCATNDPLDLAMGSIHLYTSWKEMGFSVALHMYAKGGHGFGMLKRNTPSDTWIERFYDWALSEKLIVPISKVE</sequence>
<protein>
    <submittedName>
        <fullName evidence="3">Acetyl xylan esterase</fullName>
        <ecNumber evidence="3">3.1.1.72</ecNumber>
    </submittedName>
</protein>
<dbReference type="EMBL" id="MH937751">
    <property type="protein sequence ID" value="QAX24679.1"/>
    <property type="molecule type" value="Genomic_DNA"/>
</dbReference>
<dbReference type="Gene3D" id="3.40.50.1820">
    <property type="entry name" value="alpha/beta hydrolase"/>
    <property type="match status" value="1"/>
</dbReference>
<evidence type="ECO:0000259" key="2">
    <source>
        <dbReference type="Pfam" id="PF20434"/>
    </source>
</evidence>
<dbReference type="RefSeq" id="WP_010134858.1">
    <property type="nucleotide sequence ID" value="NZ_AFPK01000027.1"/>
</dbReference>